<evidence type="ECO:0000256" key="2">
    <source>
        <dbReference type="ARBA" id="ARBA00022692"/>
    </source>
</evidence>
<sequence>MSEQEFTEQGFWQKLTDYARTAGKEVVEKALWLYYAAQRPDTPTWAKGVIFGALGYFIMPLDAIPDLTPMMGFTDDLGALAAAIGMVSLFIDEEVKTKSNATMTRWFGD</sequence>
<dbReference type="InterPro" id="IPR010652">
    <property type="entry name" value="DUF1232"/>
</dbReference>
<keyword evidence="2" id="KW-0812">Transmembrane</keyword>
<organism evidence="6 7">
    <name type="scientific">Shewanella corallii</name>
    <dbReference type="NCBI Taxonomy" id="560080"/>
    <lineage>
        <taxon>Bacteria</taxon>
        <taxon>Pseudomonadati</taxon>
        <taxon>Pseudomonadota</taxon>
        <taxon>Gammaproteobacteria</taxon>
        <taxon>Alteromonadales</taxon>
        <taxon>Shewanellaceae</taxon>
        <taxon>Shewanella</taxon>
    </lineage>
</organism>
<reference evidence="6 7" key="1">
    <citation type="submission" date="2022-01" db="EMBL/GenBank/DDBJ databases">
        <title>Whole genome-based taxonomy of the Shewanellaceae.</title>
        <authorList>
            <person name="Martin-Rodriguez A.J."/>
        </authorList>
    </citation>
    <scope>NUCLEOTIDE SEQUENCE [LARGE SCALE GENOMIC DNA]</scope>
    <source>
        <strain evidence="6 7">DSM 21332</strain>
    </source>
</reference>
<keyword evidence="3" id="KW-1133">Transmembrane helix</keyword>
<dbReference type="Pfam" id="PF06803">
    <property type="entry name" value="DUF1232"/>
    <property type="match status" value="1"/>
</dbReference>
<dbReference type="InterPro" id="IPR016983">
    <property type="entry name" value="UCP031804"/>
</dbReference>
<evidence type="ECO:0000259" key="5">
    <source>
        <dbReference type="Pfam" id="PF06803"/>
    </source>
</evidence>
<gene>
    <name evidence="6" type="ORF">L2725_21155</name>
</gene>
<dbReference type="PIRSF" id="PIRSF031804">
    <property type="entry name" value="UCP031804"/>
    <property type="match status" value="1"/>
</dbReference>
<dbReference type="EMBL" id="JAKIKT010000012">
    <property type="protein sequence ID" value="MCL2916248.1"/>
    <property type="molecule type" value="Genomic_DNA"/>
</dbReference>
<evidence type="ECO:0000256" key="3">
    <source>
        <dbReference type="ARBA" id="ARBA00022989"/>
    </source>
</evidence>
<comment type="caution">
    <text evidence="6">The sequence shown here is derived from an EMBL/GenBank/DDBJ whole genome shotgun (WGS) entry which is preliminary data.</text>
</comment>
<dbReference type="Proteomes" id="UP001202831">
    <property type="component" value="Unassembled WGS sequence"/>
</dbReference>
<evidence type="ECO:0000313" key="6">
    <source>
        <dbReference type="EMBL" id="MCL2916248.1"/>
    </source>
</evidence>
<name>A0ABT0NCS0_9GAMM</name>
<accession>A0ABT0NCS0</accession>
<evidence type="ECO:0000256" key="4">
    <source>
        <dbReference type="ARBA" id="ARBA00023136"/>
    </source>
</evidence>
<evidence type="ECO:0000313" key="7">
    <source>
        <dbReference type="Proteomes" id="UP001202831"/>
    </source>
</evidence>
<protein>
    <submittedName>
        <fullName evidence="6">DUF1232 domain-containing protein</fullName>
    </submittedName>
</protein>
<keyword evidence="7" id="KW-1185">Reference proteome</keyword>
<proteinExistence type="predicted"/>
<comment type="subcellular location">
    <subcellularLocation>
        <location evidence="1">Endomembrane system</location>
        <topology evidence="1">Multi-pass membrane protein</topology>
    </subcellularLocation>
</comment>
<dbReference type="RefSeq" id="WP_115138666.1">
    <property type="nucleotide sequence ID" value="NZ_JAKIKT010000012.1"/>
</dbReference>
<keyword evidence="4" id="KW-0472">Membrane</keyword>
<feature type="domain" description="DUF1232" evidence="5">
    <location>
        <begin position="46"/>
        <end position="81"/>
    </location>
</feature>
<evidence type="ECO:0000256" key="1">
    <source>
        <dbReference type="ARBA" id="ARBA00004127"/>
    </source>
</evidence>